<proteinExistence type="predicted"/>
<dbReference type="SUPFAM" id="SSF53756">
    <property type="entry name" value="UDP-Glycosyltransferase/glycogen phosphorylase"/>
    <property type="match status" value="1"/>
</dbReference>
<dbReference type="Gene3D" id="3.40.50.2000">
    <property type="entry name" value="Glycogen Phosphorylase B"/>
    <property type="match status" value="1"/>
</dbReference>
<organism evidence="1 2">
    <name type="scientific">Vibrio artabrorum</name>
    <dbReference type="NCBI Taxonomy" id="446374"/>
    <lineage>
        <taxon>Bacteria</taxon>
        <taxon>Pseudomonadati</taxon>
        <taxon>Pseudomonadota</taxon>
        <taxon>Gammaproteobacteria</taxon>
        <taxon>Vibrionales</taxon>
        <taxon>Vibrionaceae</taxon>
        <taxon>Vibrio</taxon>
    </lineage>
</organism>
<dbReference type="CDD" id="cd01635">
    <property type="entry name" value="Glycosyltransferase_GTB-type"/>
    <property type="match status" value="1"/>
</dbReference>
<evidence type="ECO:0000313" key="1">
    <source>
        <dbReference type="EMBL" id="MDN3700439.1"/>
    </source>
</evidence>
<dbReference type="EMBL" id="JAUFQY010000001">
    <property type="protein sequence ID" value="MDN3700439.1"/>
    <property type="molecule type" value="Genomic_DNA"/>
</dbReference>
<protein>
    <submittedName>
        <fullName evidence="1">Glycosyltransferase</fullName>
    </submittedName>
</protein>
<sequence length="123" mass="13891">MFTGSFAFKPNYEALSILLKQYLNLKKFGVKVIVSGYKLSDVVSKNQMKEYADVFIFVCSPDKEKMNEIFQDSDFFISPVISGSGMKTKVAESLSYGLPVLGTTHSFIGYSKALETNSRWLRF</sequence>
<name>A0ABT8CIQ2_9VIBR</name>
<accession>A0ABT8CIQ2</accession>
<gene>
    <name evidence="1" type="ORF">QWY96_05265</name>
</gene>
<keyword evidence="2" id="KW-1185">Reference proteome</keyword>
<reference evidence="2" key="1">
    <citation type="journal article" date="2019" name="Int. J. Syst. Evol. Microbiol.">
        <title>The Global Catalogue of Microorganisms (GCM) 10K type strain sequencing project: providing services to taxonomists for standard genome sequencing and annotation.</title>
        <authorList>
            <consortium name="The Broad Institute Genomics Platform"/>
            <consortium name="The Broad Institute Genome Sequencing Center for Infectious Disease"/>
            <person name="Wu L."/>
            <person name="Ma J."/>
        </authorList>
    </citation>
    <scope>NUCLEOTIDE SEQUENCE [LARGE SCALE GENOMIC DNA]</scope>
    <source>
        <strain evidence="2">CECT 7226</strain>
    </source>
</reference>
<comment type="caution">
    <text evidence="1">The sequence shown here is derived from an EMBL/GenBank/DDBJ whole genome shotgun (WGS) entry which is preliminary data.</text>
</comment>
<dbReference type="Proteomes" id="UP001223712">
    <property type="component" value="Unassembled WGS sequence"/>
</dbReference>
<dbReference type="Pfam" id="PF13692">
    <property type="entry name" value="Glyco_trans_1_4"/>
    <property type="match status" value="1"/>
</dbReference>
<dbReference type="RefSeq" id="WP_290334723.1">
    <property type="nucleotide sequence ID" value="NZ_JAUFQY010000001.1"/>
</dbReference>
<evidence type="ECO:0000313" key="2">
    <source>
        <dbReference type="Proteomes" id="UP001223712"/>
    </source>
</evidence>